<dbReference type="OrthoDB" id="9809379at2"/>
<dbReference type="SUPFAM" id="SSF52540">
    <property type="entry name" value="P-loop containing nucleoside triphosphate hydrolases"/>
    <property type="match status" value="1"/>
</dbReference>
<sequence length="391" mass="42944">MGQKLEAQYQDLIDLVIAGHARESSFRALLILLKGAPDSRVIIEALTQITPVSIETEALKREAADLLELSGEDDHADLWRPTQETADNVVHIQNPETPLRTINASGVTFADIGGLEDVKKQVRRRIINPFTGKRDLFRKFKRKAGGGVLMYGPPGCGKTMLAKALATECNARFYNIRASDVLDKYVGVAEKTIRDIFANARAQKPVVLFFDEVEALAQRRQMDTTAKINTTVSALLTEMDGFSEDNDGVLFLGATNVPWSLDSAFRRPGRFDRSIFVPPPDKVARGFILGRLLQDRPTASGLNVAQIVDKTSGLSGADLSAVVDTAIDIAIEDSASVTELEPLNNAHFKEALKEVKSSVGEWLGQARSFADYANQDGMYDDLAVFLKKYAR</sequence>
<keyword evidence="2" id="KW-0067">ATP-binding</keyword>
<dbReference type="InterPro" id="IPR003959">
    <property type="entry name" value="ATPase_AAA_core"/>
</dbReference>
<dbReference type="InterPro" id="IPR041569">
    <property type="entry name" value="AAA_lid_3"/>
</dbReference>
<dbReference type="GO" id="GO:0006508">
    <property type="term" value="P:proteolysis"/>
    <property type="evidence" value="ECO:0007669"/>
    <property type="project" value="UniProtKB-KW"/>
</dbReference>
<evidence type="ECO:0000256" key="2">
    <source>
        <dbReference type="ARBA" id="ARBA00022840"/>
    </source>
</evidence>
<keyword evidence="1" id="KW-0547">Nucleotide-binding</keyword>
<name>A0A1Y5SB62_9RHOB</name>
<evidence type="ECO:0000256" key="3">
    <source>
        <dbReference type="ARBA" id="ARBA00023054"/>
    </source>
</evidence>
<evidence type="ECO:0000256" key="1">
    <source>
        <dbReference type="ARBA" id="ARBA00022741"/>
    </source>
</evidence>
<dbReference type="FunFam" id="3.40.50.300:FF:001025">
    <property type="entry name" value="ATPase family, AAA domain-containing 2B"/>
    <property type="match status" value="1"/>
</dbReference>
<keyword evidence="6" id="KW-1185">Reference proteome</keyword>
<dbReference type="PANTHER" id="PTHR23077">
    <property type="entry name" value="AAA-FAMILY ATPASE"/>
    <property type="match status" value="1"/>
</dbReference>
<dbReference type="Pfam" id="PF17862">
    <property type="entry name" value="AAA_lid_3"/>
    <property type="match status" value="1"/>
</dbReference>
<dbReference type="RefSeq" id="WP_085795340.1">
    <property type="nucleotide sequence ID" value="NZ_FWFO01000001.1"/>
</dbReference>
<keyword evidence="5" id="KW-0482">Metalloprotease</keyword>
<dbReference type="InterPro" id="IPR003593">
    <property type="entry name" value="AAA+_ATPase"/>
</dbReference>
<protein>
    <submittedName>
        <fullName evidence="5">ATP-dependent zinc metalloprotease FtsH</fullName>
        <ecNumber evidence="5">3.4.24.-</ecNumber>
    </submittedName>
</protein>
<proteinExistence type="predicted"/>
<dbReference type="EC" id="3.4.24.-" evidence="5"/>
<dbReference type="PANTHER" id="PTHR23077:SF171">
    <property type="entry name" value="NUCLEAR VALOSIN-CONTAINING PROTEIN-LIKE"/>
    <property type="match status" value="1"/>
</dbReference>
<dbReference type="GO" id="GO:0016887">
    <property type="term" value="F:ATP hydrolysis activity"/>
    <property type="evidence" value="ECO:0007669"/>
    <property type="project" value="InterPro"/>
</dbReference>
<dbReference type="EMBL" id="FWFO01000001">
    <property type="protein sequence ID" value="SLN36626.1"/>
    <property type="molecule type" value="Genomic_DNA"/>
</dbReference>
<evidence type="ECO:0000259" key="4">
    <source>
        <dbReference type="SMART" id="SM00382"/>
    </source>
</evidence>
<keyword evidence="5" id="KW-0378">Hydrolase</keyword>
<dbReference type="Gene3D" id="1.10.8.60">
    <property type="match status" value="1"/>
</dbReference>
<dbReference type="SMART" id="SM00382">
    <property type="entry name" value="AAA"/>
    <property type="match status" value="1"/>
</dbReference>
<feature type="domain" description="AAA+ ATPase" evidence="4">
    <location>
        <begin position="144"/>
        <end position="281"/>
    </location>
</feature>
<dbReference type="GO" id="GO:0005524">
    <property type="term" value="F:ATP binding"/>
    <property type="evidence" value="ECO:0007669"/>
    <property type="project" value="UniProtKB-KW"/>
</dbReference>
<keyword evidence="3" id="KW-0175">Coiled coil</keyword>
<dbReference type="InterPro" id="IPR050168">
    <property type="entry name" value="AAA_ATPase_domain"/>
</dbReference>
<dbReference type="Gene3D" id="3.40.50.300">
    <property type="entry name" value="P-loop containing nucleotide triphosphate hydrolases"/>
    <property type="match status" value="1"/>
</dbReference>
<dbReference type="Pfam" id="PF00004">
    <property type="entry name" value="AAA"/>
    <property type="match status" value="1"/>
</dbReference>
<organism evidence="5 6">
    <name type="scientific">Falsiruegeria litorea R37</name>
    <dbReference type="NCBI Taxonomy" id="1200284"/>
    <lineage>
        <taxon>Bacteria</taxon>
        <taxon>Pseudomonadati</taxon>
        <taxon>Pseudomonadota</taxon>
        <taxon>Alphaproteobacteria</taxon>
        <taxon>Rhodobacterales</taxon>
        <taxon>Roseobacteraceae</taxon>
        <taxon>Falsiruegeria</taxon>
    </lineage>
</organism>
<accession>A0A1Y5SB62</accession>
<evidence type="ECO:0000313" key="6">
    <source>
        <dbReference type="Proteomes" id="UP000193077"/>
    </source>
</evidence>
<dbReference type="Proteomes" id="UP000193077">
    <property type="component" value="Unassembled WGS sequence"/>
</dbReference>
<dbReference type="GO" id="GO:0008237">
    <property type="term" value="F:metallopeptidase activity"/>
    <property type="evidence" value="ECO:0007669"/>
    <property type="project" value="UniProtKB-KW"/>
</dbReference>
<dbReference type="InterPro" id="IPR027417">
    <property type="entry name" value="P-loop_NTPase"/>
</dbReference>
<gene>
    <name evidence="5" type="primary">ftsH_1</name>
    <name evidence="5" type="ORF">TRL7639_01785</name>
</gene>
<reference evidence="5 6" key="1">
    <citation type="submission" date="2017-03" db="EMBL/GenBank/DDBJ databases">
        <authorList>
            <person name="Afonso C.L."/>
            <person name="Miller P.J."/>
            <person name="Scott M.A."/>
            <person name="Spackman E."/>
            <person name="Goraichik I."/>
            <person name="Dimitrov K.M."/>
            <person name="Suarez D.L."/>
            <person name="Swayne D.E."/>
        </authorList>
    </citation>
    <scope>NUCLEOTIDE SEQUENCE [LARGE SCALE GENOMIC DNA]</scope>
    <source>
        <strain evidence="5 6">CECT 7639</strain>
    </source>
</reference>
<dbReference type="AlphaFoldDB" id="A0A1Y5SB62"/>
<keyword evidence="5" id="KW-0645">Protease</keyword>
<evidence type="ECO:0000313" key="5">
    <source>
        <dbReference type="EMBL" id="SLN36626.1"/>
    </source>
</evidence>